<accession>A0A8S1BNW1</accession>
<keyword evidence="13" id="KW-1185">Reference proteome</keyword>
<feature type="transmembrane region" description="Helical" evidence="10">
    <location>
        <begin position="467"/>
        <end position="490"/>
    </location>
</feature>
<dbReference type="GO" id="GO:0140359">
    <property type="term" value="F:ABC-type transporter activity"/>
    <property type="evidence" value="ECO:0007669"/>
    <property type="project" value="InterPro"/>
</dbReference>
<organism evidence="12 13">
    <name type="scientific">Cloeon dipterum</name>
    <dbReference type="NCBI Taxonomy" id="197152"/>
    <lineage>
        <taxon>Eukaryota</taxon>
        <taxon>Metazoa</taxon>
        <taxon>Ecdysozoa</taxon>
        <taxon>Arthropoda</taxon>
        <taxon>Hexapoda</taxon>
        <taxon>Insecta</taxon>
        <taxon>Pterygota</taxon>
        <taxon>Palaeoptera</taxon>
        <taxon>Ephemeroptera</taxon>
        <taxon>Pisciforma</taxon>
        <taxon>Baetidae</taxon>
        <taxon>Cloeon</taxon>
    </lineage>
</organism>
<dbReference type="Pfam" id="PF01061">
    <property type="entry name" value="ABC2_membrane"/>
    <property type="match status" value="1"/>
</dbReference>
<feature type="transmembrane region" description="Helical" evidence="10">
    <location>
        <begin position="363"/>
        <end position="386"/>
    </location>
</feature>
<reference evidence="12 13" key="1">
    <citation type="submission" date="2020-04" db="EMBL/GenBank/DDBJ databases">
        <authorList>
            <person name="Alioto T."/>
            <person name="Alioto T."/>
            <person name="Gomez Garrido J."/>
        </authorList>
    </citation>
    <scope>NUCLEOTIDE SEQUENCE [LARGE SCALE GENOMIC DNA]</scope>
</reference>
<evidence type="ECO:0000256" key="5">
    <source>
        <dbReference type="ARBA" id="ARBA00022741"/>
    </source>
</evidence>
<keyword evidence="3" id="KW-0813">Transport</keyword>
<keyword evidence="7 10" id="KW-1133">Transmembrane helix</keyword>
<feature type="domain" description="ABC transporter" evidence="11">
    <location>
        <begin position="29"/>
        <end position="256"/>
    </location>
</feature>
<comment type="caution">
    <text evidence="12">The sequence shown here is derived from an EMBL/GenBank/DDBJ whole genome shotgun (WGS) entry which is preliminary data.</text>
</comment>
<keyword evidence="6" id="KW-0067">ATP-binding</keyword>
<dbReference type="Proteomes" id="UP000494165">
    <property type="component" value="Unassembled WGS sequence"/>
</dbReference>
<feature type="transmembrane region" description="Helical" evidence="10">
    <location>
        <begin position="554"/>
        <end position="576"/>
    </location>
</feature>
<evidence type="ECO:0000313" key="13">
    <source>
        <dbReference type="Proteomes" id="UP000494165"/>
    </source>
</evidence>
<comment type="subcellular location">
    <subcellularLocation>
        <location evidence="1">Membrane</location>
        <topology evidence="1">Multi-pass membrane protein</topology>
    </subcellularLocation>
</comment>
<sequence length="585" mass="64416">MDENQDGPLPDLLSSKQPTTDQSWGKVGIKFEGISLLVRNAKGERKEILSNLHGLFPCGQLSAIIGPSGSGKSSLLEVLAGLQKPSKGCVLPQGQKRRLIAQECVFPEVLTAYEALTMAAALKLDAPVADRRVAVRRVLRSLNLTQCAATQCGSLSGGQRKRLSIALELIDEPPVLLLDEPTTGLDYVSGMRCVRLLQDLSRTESRTIVCTIHQPSALILELIDNIYLLASGRCLHKGSVDSLLPKLGSFGLSCPKYHNPADFALDVACGEHGSEVVDLLAQQQEIVLAPADFPCELDKKDKGPATSFFTQFSVLLRRSLFVMVQDRVLTVTKILVHIVIAIVLGVTFYNFGHDAARVFNNGALLVCLQIFLLFSNLIPTVLTFPLEKAVFKREFSNCWYSLEAFYLARFVAYLPLSTFNSIIFTSIVYWMTNQPLQVDAFFITITSAVLTGLNAQSMGILVGTVTSLVNGLFLASLSGIPQFVFCGYFITLSTTHNVIKVIAHCTSYTLYSYHAMVATIYGQDRPKLHCDDFYCYFRSPKKFLDFLGVTDEGVGVDLAIIFGFLLAINLATYSVMKYKYAHLQR</sequence>
<dbReference type="PROSITE" id="PS50893">
    <property type="entry name" value="ABC_TRANSPORTER_2"/>
    <property type="match status" value="1"/>
</dbReference>
<dbReference type="PANTHER" id="PTHR48041">
    <property type="entry name" value="ABC TRANSPORTER G FAMILY MEMBER 28"/>
    <property type="match status" value="1"/>
</dbReference>
<evidence type="ECO:0000256" key="6">
    <source>
        <dbReference type="ARBA" id="ARBA00022840"/>
    </source>
</evidence>
<evidence type="ECO:0000313" key="12">
    <source>
        <dbReference type="EMBL" id="CAB3361112.1"/>
    </source>
</evidence>
<dbReference type="Gene3D" id="3.40.50.300">
    <property type="entry name" value="P-loop containing nucleotide triphosphate hydrolases"/>
    <property type="match status" value="1"/>
</dbReference>
<keyword evidence="4 10" id="KW-0812">Transmembrane</keyword>
<feature type="region of interest" description="Disordered" evidence="9">
    <location>
        <begin position="1"/>
        <end position="22"/>
    </location>
</feature>
<dbReference type="PROSITE" id="PS00211">
    <property type="entry name" value="ABC_TRANSPORTER_1"/>
    <property type="match status" value="1"/>
</dbReference>
<dbReference type="GO" id="GO:0005524">
    <property type="term" value="F:ATP binding"/>
    <property type="evidence" value="ECO:0007669"/>
    <property type="project" value="UniProtKB-KW"/>
</dbReference>
<evidence type="ECO:0000256" key="1">
    <source>
        <dbReference type="ARBA" id="ARBA00004141"/>
    </source>
</evidence>
<dbReference type="InterPro" id="IPR027417">
    <property type="entry name" value="P-loop_NTPase"/>
</dbReference>
<evidence type="ECO:0000256" key="4">
    <source>
        <dbReference type="ARBA" id="ARBA00022692"/>
    </source>
</evidence>
<dbReference type="InterPro" id="IPR013525">
    <property type="entry name" value="ABC2_TM"/>
</dbReference>
<evidence type="ECO:0000256" key="8">
    <source>
        <dbReference type="ARBA" id="ARBA00023136"/>
    </source>
</evidence>
<dbReference type="InterPro" id="IPR003439">
    <property type="entry name" value="ABC_transporter-like_ATP-bd"/>
</dbReference>
<dbReference type="GO" id="GO:0005886">
    <property type="term" value="C:plasma membrane"/>
    <property type="evidence" value="ECO:0007669"/>
    <property type="project" value="TreeGrafter"/>
</dbReference>
<evidence type="ECO:0000256" key="10">
    <source>
        <dbReference type="SAM" id="Phobius"/>
    </source>
</evidence>
<evidence type="ECO:0000256" key="9">
    <source>
        <dbReference type="SAM" id="MobiDB-lite"/>
    </source>
</evidence>
<dbReference type="InterPro" id="IPR003593">
    <property type="entry name" value="AAA+_ATPase"/>
</dbReference>
<dbReference type="PANTHER" id="PTHR48041:SF78">
    <property type="entry name" value="ABC TRANSPORTER EXPRESSED IN TRACHEA, ISOFORM A"/>
    <property type="match status" value="1"/>
</dbReference>
<dbReference type="AlphaFoldDB" id="A0A8S1BNW1"/>
<feature type="transmembrane region" description="Helical" evidence="10">
    <location>
        <begin position="328"/>
        <end position="351"/>
    </location>
</feature>
<keyword evidence="8 10" id="KW-0472">Membrane</keyword>
<feature type="transmembrane region" description="Helical" evidence="10">
    <location>
        <begin position="436"/>
        <end position="455"/>
    </location>
</feature>
<evidence type="ECO:0000256" key="7">
    <source>
        <dbReference type="ARBA" id="ARBA00022989"/>
    </source>
</evidence>
<evidence type="ECO:0000256" key="2">
    <source>
        <dbReference type="ARBA" id="ARBA00005814"/>
    </source>
</evidence>
<evidence type="ECO:0000256" key="3">
    <source>
        <dbReference type="ARBA" id="ARBA00022448"/>
    </source>
</evidence>
<gene>
    <name evidence="12" type="ORF">CLODIP_2_CD11449</name>
</gene>
<dbReference type="InterPro" id="IPR017871">
    <property type="entry name" value="ABC_transporter-like_CS"/>
</dbReference>
<proteinExistence type="inferred from homology"/>
<dbReference type="OrthoDB" id="9989122at2759"/>
<keyword evidence="5" id="KW-0547">Nucleotide-binding</keyword>
<dbReference type="SMART" id="SM00382">
    <property type="entry name" value="AAA"/>
    <property type="match status" value="1"/>
</dbReference>
<feature type="transmembrane region" description="Helical" evidence="10">
    <location>
        <begin position="406"/>
        <end position="430"/>
    </location>
</feature>
<dbReference type="InterPro" id="IPR050352">
    <property type="entry name" value="ABCG_transporters"/>
</dbReference>
<dbReference type="EMBL" id="CADEPI010000005">
    <property type="protein sequence ID" value="CAB3361112.1"/>
    <property type="molecule type" value="Genomic_DNA"/>
</dbReference>
<dbReference type="GO" id="GO:0016887">
    <property type="term" value="F:ATP hydrolysis activity"/>
    <property type="evidence" value="ECO:0007669"/>
    <property type="project" value="InterPro"/>
</dbReference>
<dbReference type="SUPFAM" id="SSF52540">
    <property type="entry name" value="P-loop containing nucleoside triphosphate hydrolases"/>
    <property type="match status" value="1"/>
</dbReference>
<evidence type="ECO:0000259" key="11">
    <source>
        <dbReference type="PROSITE" id="PS50893"/>
    </source>
</evidence>
<name>A0A8S1BNW1_9INSE</name>
<dbReference type="Pfam" id="PF00005">
    <property type="entry name" value="ABC_tran"/>
    <property type="match status" value="1"/>
</dbReference>
<protein>
    <recommendedName>
        <fullName evidence="11">ABC transporter domain-containing protein</fullName>
    </recommendedName>
</protein>
<comment type="similarity">
    <text evidence="2">Belongs to the ABC transporter superfamily. ABCG family. Eye pigment precursor importer (TC 3.A.1.204) subfamily.</text>
</comment>